<evidence type="ECO:0000313" key="1">
    <source>
        <dbReference type="EMBL" id="CAH1953662.1"/>
    </source>
</evidence>
<dbReference type="Proteomes" id="UP001152888">
    <property type="component" value="Unassembled WGS sequence"/>
</dbReference>
<proteinExistence type="predicted"/>
<organism evidence="1 2">
    <name type="scientific">Acanthoscelides obtectus</name>
    <name type="common">Bean weevil</name>
    <name type="synonym">Bruchus obtectus</name>
    <dbReference type="NCBI Taxonomy" id="200917"/>
    <lineage>
        <taxon>Eukaryota</taxon>
        <taxon>Metazoa</taxon>
        <taxon>Ecdysozoa</taxon>
        <taxon>Arthropoda</taxon>
        <taxon>Hexapoda</taxon>
        <taxon>Insecta</taxon>
        <taxon>Pterygota</taxon>
        <taxon>Neoptera</taxon>
        <taxon>Endopterygota</taxon>
        <taxon>Coleoptera</taxon>
        <taxon>Polyphaga</taxon>
        <taxon>Cucujiformia</taxon>
        <taxon>Chrysomeloidea</taxon>
        <taxon>Chrysomelidae</taxon>
        <taxon>Bruchinae</taxon>
        <taxon>Bruchini</taxon>
        <taxon>Acanthoscelides</taxon>
    </lineage>
</organism>
<evidence type="ECO:0000313" key="2">
    <source>
        <dbReference type="Proteomes" id="UP001152888"/>
    </source>
</evidence>
<comment type="caution">
    <text evidence="1">The sequence shown here is derived from an EMBL/GenBank/DDBJ whole genome shotgun (WGS) entry which is preliminary data.</text>
</comment>
<reference evidence="1" key="1">
    <citation type="submission" date="2022-03" db="EMBL/GenBank/DDBJ databases">
        <authorList>
            <person name="Sayadi A."/>
        </authorList>
    </citation>
    <scope>NUCLEOTIDE SEQUENCE</scope>
</reference>
<gene>
    <name evidence="1" type="ORF">ACAOBT_LOCUS163</name>
</gene>
<name>A0A9P0JG23_ACAOB</name>
<sequence length="46" mass="5314">MSLVFFFNTVFLLADALKNAITCFIIPTVFLTAWTLPLFEIERFKA</sequence>
<dbReference type="EMBL" id="CAKOFQ010006651">
    <property type="protein sequence ID" value="CAH1953662.1"/>
    <property type="molecule type" value="Genomic_DNA"/>
</dbReference>
<dbReference type="AlphaFoldDB" id="A0A9P0JG23"/>
<keyword evidence="2" id="KW-1185">Reference proteome</keyword>
<protein>
    <submittedName>
        <fullName evidence="1">Uncharacterized protein</fullName>
    </submittedName>
</protein>
<accession>A0A9P0JG23</accession>